<dbReference type="InterPro" id="IPR036514">
    <property type="entry name" value="SGNH_hydro_sf"/>
</dbReference>
<organism evidence="3 4">
    <name type="scientific">Mucuna pruriens</name>
    <name type="common">Velvet bean</name>
    <name type="synonym">Dolichos pruriens</name>
    <dbReference type="NCBI Taxonomy" id="157652"/>
    <lineage>
        <taxon>Eukaryota</taxon>
        <taxon>Viridiplantae</taxon>
        <taxon>Streptophyta</taxon>
        <taxon>Embryophyta</taxon>
        <taxon>Tracheophyta</taxon>
        <taxon>Spermatophyta</taxon>
        <taxon>Magnoliopsida</taxon>
        <taxon>eudicotyledons</taxon>
        <taxon>Gunneridae</taxon>
        <taxon>Pentapetalae</taxon>
        <taxon>rosids</taxon>
        <taxon>fabids</taxon>
        <taxon>Fabales</taxon>
        <taxon>Fabaceae</taxon>
        <taxon>Papilionoideae</taxon>
        <taxon>50 kb inversion clade</taxon>
        <taxon>NPAAA clade</taxon>
        <taxon>indigoferoid/millettioid clade</taxon>
        <taxon>Phaseoleae</taxon>
        <taxon>Mucuna</taxon>
    </lineage>
</organism>
<evidence type="ECO:0000256" key="1">
    <source>
        <dbReference type="ARBA" id="ARBA00008668"/>
    </source>
</evidence>
<proteinExistence type="inferred from homology"/>
<dbReference type="PANTHER" id="PTHR45642:SF120">
    <property type="entry name" value="GDSL-LIKE LIPASE_ACYLHYDROLASE"/>
    <property type="match status" value="1"/>
</dbReference>
<feature type="chain" id="PRO_5016712283" evidence="2">
    <location>
        <begin position="20"/>
        <end position="212"/>
    </location>
</feature>
<comment type="caution">
    <text evidence="3">The sequence shown here is derived from an EMBL/GenBank/DDBJ whole genome shotgun (WGS) entry which is preliminary data.</text>
</comment>
<feature type="non-terminal residue" evidence="3">
    <location>
        <position position="1"/>
    </location>
</feature>
<feature type="signal peptide" evidence="2">
    <location>
        <begin position="1"/>
        <end position="19"/>
    </location>
</feature>
<dbReference type="AlphaFoldDB" id="A0A371FA58"/>
<dbReference type="STRING" id="157652.A0A371FA58"/>
<accession>A0A371FA58</accession>
<evidence type="ECO:0000256" key="2">
    <source>
        <dbReference type="SAM" id="SignalP"/>
    </source>
</evidence>
<comment type="similarity">
    <text evidence="1">Belongs to the 'GDSL' lipolytic enzyme family.</text>
</comment>
<evidence type="ECO:0000313" key="4">
    <source>
        <dbReference type="Proteomes" id="UP000257109"/>
    </source>
</evidence>
<keyword evidence="2" id="KW-0732">Signal</keyword>
<keyword evidence="4" id="KW-1185">Reference proteome</keyword>
<dbReference type="InterPro" id="IPR001087">
    <property type="entry name" value="GDSL"/>
</dbReference>
<dbReference type="Proteomes" id="UP000257109">
    <property type="component" value="Unassembled WGS sequence"/>
</dbReference>
<reference evidence="3" key="1">
    <citation type="submission" date="2018-05" db="EMBL/GenBank/DDBJ databases">
        <title>Draft genome of Mucuna pruriens seed.</title>
        <authorList>
            <person name="Nnadi N.E."/>
            <person name="Vos R."/>
            <person name="Hasami M.H."/>
            <person name="Devisetty U.K."/>
            <person name="Aguiy J.C."/>
        </authorList>
    </citation>
    <scope>NUCLEOTIDE SEQUENCE [LARGE SCALE GENOMIC DNA]</scope>
    <source>
        <strain evidence="3">JCA_2017</strain>
    </source>
</reference>
<dbReference type="Pfam" id="PF00657">
    <property type="entry name" value="Lipase_GDSL"/>
    <property type="match status" value="1"/>
</dbReference>
<protein>
    <submittedName>
        <fullName evidence="3">GDSL esterase/lipase</fullName>
    </submittedName>
</protein>
<gene>
    <name evidence="3" type="ORF">CR513_44984</name>
</gene>
<sequence>MTPTIHLLILMHVCTIVVAMSNTHPTYTISSILVFGDSTVDTGNNNYIEWTLVKANYLPYGKDFPGHLPTGRFSNGKLVVDFLASILNLKDSVPPYLNPNLSDKELLTGVCFASGGSGIDDLTATSANVISMPHQIEYFKTYAEKLRLIAGKNKSTQILEDALVVISVGANDIIFNFYDLPTRRMMFININTYQDYLLDRLQIFIKRFCTVF</sequence>
<dbReference type="InterPro" id="IPR050592">
    <property type="entry name" value="GDSL_lipolytic_enzyme"/>
</dbReference>
<name>A0A371FA58_MUCPR</name>
<dbReference type="PANTHER" id="PTHR45642">
    <property type="entry name" value="GDSL ESTERASE/LIPASE EXL3"/>
    <property type="match status" value="1"/>
</dbReference>
<dbReference type="OrthoDB" id="1600564at2759"/>
<evidence type="ECO:0000313" key="3">
    <source>
        <dbReference type="EMBL" id="RDX75168.1"/>
    </source>
</evidence>
<dbReference type="GO" id="GO:0016788">
    <property type="term" value="F:hydrolase activity, acting on ester bonds"/>
    <property type="evidence" value="ECO:0007669"/>
    <property type="project" value="InterPro"/>
</dbReference>
<dbReference type="Gene3D" id="3.40.50.1110">
    <property type="entry name" value="SGNH hydrolase"/>
    <property type="match status" value="1"/>
</dbReference>
<dbReference type="EMBL" id="QJKJ01009919">
    <property type="protein sequence ID" value="RDX75168.1"/>
    <property type="molecule type" value="Genomic_DNA"/>
</dbReference>